<dbReference type="Proteomes" id="UP000785679">
    <property type="component" value="Unassembled WGS sequence"/>
</dbReference>
<protein>
    <submittedName>
        <fullName evidence="2">Uncharacterized protein</fullName>
    </submittedName>
</protein>
<evidence type="ECO:0000256" key="1">
    <source>
        <dbReference type="SAM" id="MobiDB-lite"/>
    </source>
</evidence>
<gene>
    <name evidence="2" type="ORF">FGO68_gene348</name>
</gene>
<organism evidence="2 3">
    <name type="scientific">Halteria grandinella</name>
    <dbReference type="NCBI Taxonomy" id="5974"/>
    <lineage>
        <taxon>Eukaryota</taxon>
        <taxon>Sar</taxon>
        <taxon>Alveolata</taxon>
        <taxon>Ciliophora</taxon>
        <taxon>Intramacronucleata</taxon>
        <taxon>Spirotrichea</taxon>
        <taxon>Stichotrichia</taxon>
        <taxon>Sporadotrichida</taxon>
        <taxon>Halteriidae</taxon>
        <taxon>Halteria</taxon>
    </lineage>
</organism>
<dbReference type="EMBL" id="RRYP01006426">
    <property type="protein sequence ID" value="TNV81209.1"/>
    <property type="molecule type" value="Genomic_DNA"/>
</dbReference>
<sequence length="127" mass="14056">MQQIFDQDMTQQYCRGGRKFVCAYLIISLYNRSTNFKSHFEQHLRYFSHFTQSHLAPPTTVTQRTHFPFLLFFFFLPPAAPAPPVSSGLPPSFASPPSVSSSSPPGVVGSDSFVGVEVAVSCLDSSF</sequence>
<reference evidence="2" key="1">
    <citation type="submission" date="2019-06" db="EMBL/GenBank/DDBJ databases">
        <authorList>
            <person name="Zheng W."/>
        </authorList>
    </citation>
    <scope>NUCLEOTIDE SEQUENCE</scope>
    <source>
        <strain evidence="2">QDHG01</strain>
    </source>
</reference>
<comment type="caution">
    <text evidence="2">The sequence shown here is derived from an EMBL/GenBank/DDBJ whole genome shotgun (WGS) entry which is preliminary data.</text>
</comment>
<evidence type="ECO:0000313" key="2">
    <source>
        <dbReference type="EMBL" id="TNV81209.1"/>
    </source>
</evidence>
<feature type="compositionally biased region" description="Low complexity" evidence="1">
    <location>
        <begin position="90"/>
        <end position="107"/>
    </location>
</feature>
<name>A0A8J8NV05_HALGN</name>
<keyword evidence="3" id="KW-1185">Reference proteome</keyword>
<accession>A0A8J8NV05</accession>
<feature type="region of interest" description="Disordered" evidence="1">
    <location>
        <begin position="83"/>
        <end position="107"/>
    </location>
</feature>
<dbReference type="AlphaFoldDB" id="A0A8J8NV05"/>
<evidence type="ECO:0000313" key="3">
    <source>
        <dbReference type="Proteomes" id="UP000785679"/>
    </source>
</evidence>
<proteinExistence type="predicted"/>